<feature type="transmembrane region" description="Helical" evidence="1">
    <location>
        <begin position="12"/>
        <end position="28"/>
    </location>
</feature>
<protein>
    <submittedName>
        <fullName evidence="2">Uncharacterized protein</fullName>
    </submittedName>
</protein>
<evidence type="ECO:0000313" key="3">
    <source>
        <dbReference type="Proteomes" id="UP000291084"/>
    </source>
</evidence>
<feature type="transmembrane region" description="Helical" evidence="1">
    <location>
        <begin position="34"/>
        <end position="52"/>
    </location>
</feature>
<dbReference type="Proteomes" id="UP000291084">
    <property type="component" value="Chromosome 3"/>
</dbReference>
<accession>A0A0S3RNI3</accession>
<gene>
    <name evidence="2" type="primary">Vigan.03G208200</name>
    <name evidence="2" type="ORF">VIGAN_03208200</name>
</gene>
<keyword evidence="1" id="KW-1133">Transmembrane helix</keyword>
<evidence type="ECO:0000313" key="2">
    <source>
        <dbReference type="EMBL" id="BAT82123.1"/>
    </source>
</evidence>
<evidence type="ECO:0000256" key="1">
    <source>
        <dbReference type="SAM" id="Phobius"/>
    </source>
</evidence>
<reference evidence="2 3" key="1">
    <citation type="journal article" date="2015" name="Sci. Rep.">
        <title>The power of single molecule real-time sequencing technology in the de novo assembly of a eukaryotic genome.</title>
        <authorList>
            <person name="Sakai H."/>
            <person name="Naito K."/>
            <person name="Ogiso-Tanaka E."/>
            <person name="Takahashi Y."/>
            <person name="Iseki K."/>
            <person name="Muto C."/>
            <person name="Satou K."/>
            <person name="Teruya K."/>
            <person name="Shiroma A."/>
            <person name="Shimoji M."/>
            <person name="Hirano T."/>
            <person name="Itoh T."/>
            <person name="Kaga A."/>
            <person name="Tomooka N."/>
        </authorList>
    </citation>
    <scope>NUCLEOTIDE SEQUENCE [LARGE SCALE GENOMIC DNA]</scope>
    <source>
        <strain evidence="3">cv. Shumari</strain>
    </source>
</reference>
<proteinExistence type="predicted"/>
<keyword evidence="1" id="KW-0812">Transmembrane</keyword>
<keyword evidence="3" id="KW-1185">Reference proteome</keyword>
<keyword evidence="1" id="KW-0472">Membrane</keyword>
<sequence length="89" mass="10121">MKVATIHSQTNPLIATAYMSLVVLIDIIDLSDMWILTTKFVVLAMICFYNSLYTVDHSPLTSELPNAMRNCKAFQITLSFINRLSCYLK</sequence>
<organism evidence="2 3">
    <name type="scientific">Vigna angularis var. angularis</name>
    <dbReference type="NCBI Taxonomy" id="157739"/>
    <lineage>
        <taxon>Eukaryota</taxon>
        <taxon>Viridiplantae</taxon>
        <taxon>Streptophyta</taxon>
        <taxon>Embryophyta</taxon>
        <taxon>Tracheophyta</taxon>
        <taxon>Spermatophyta</taxon>
        <taxon>Magnoliopsida</taxon>
        <taxon>eudicotyledons</taxon>
        <taxon>Gunneridae</taxon>
        <taxon>Pentapetalae</taxon>
        <taxon>rosids</taxon>
        <taxon>fabids</taxon>
        <taxon>Fabales</taxon>
        <taxon>Fabaceae</taxon>
        <taxon>Papilionoideae</taxon>
        <taxon>50 kb inversion clade</taxon>
        <taxon>NPAAA clade</taxon>
        <taxon>indigoferoid/millettioid clade</taxon>
        <taxon>Phaseoleae</taxon>
        <taxon>Vigna</taxon>
    </lineage>
</organism>
<name>A0A0S3RNI3_PHAAN</name>
<dbReference type="EMBL" id="AP015036">
    <property type="protein sequence ID" value="BAT82123.1"/>
    <property type="molecule type" value="Genomic_DNA"/>
</dbReference>
<dbReference type="AlphaFoldDB" id="A0A0S3RNI3"/>